<keyword evidence="1" id="KW-0472">Membrane</keyword>
<organism evidence="2 3">
    <name type="scientific">Flavobacterium hercynium</name>
    <dbReference type="NCBI Taxonomy" id="387094"/>
    <lineage>
        <taxon>Bacteria</taxon>
        <taxon>Pseudomonadati</taxon>
        <taxon>Bacteroidota</taxon>
        <taxon>Flavobacteriia</taxon>
        <taxon>Flavobacteriales</taxon>
        <taxon>Flavobacteriaceae</taxon>
        <taxon>Flavobacterium</taxon>
    </lineage>
</organism>
<dbReference type="AlphaFoldDB" id="A0A226HCD0"/>
<protein>
    <submittedName>
        <fullName evidence="2">Uncharacterized protein</fullName>
    </submittedName>
</protein>
<comment type="caution">
    <text evidence="2">The sequence shown here is derived from an EMBL/GenBank/DDBJ whole genome shotgun (WGS) entry which is preliminary data.</text>
</comment>
<keyword evidence="1" id="KW-0812">Transmembrane</keyword>
<dbReference type="Proteomes" id="UP000198345">
    <property type="component" value="Unassembled WGS sequence"/>
</dbReference>
<evidence type="ECO:0000256" key="1">
    <source>
        <dbReference type="SAM" id="Phobius"/>
    </source>
</evidence>
<gene>
    <name evidence="2" type="ORF">B0A66_11920</name>
</gene>
<keyword evidence="3" id="KW-1185">Reference proteome</keyword>
<evidence type="ECO:0000313" key="2">
    <source>
        <dbReference type="EMBL" id="OXA91080.1"/>
    </source>
</evidence>
<keyword evidence="1" id="KW-1133">Transmembrane helix</keyword>
<feature type="transmembrane region" description="Helical" evidence="1">
    <location>
        <begin position="58"/>
        <end position="78"/>
    </location>
</feature>
<evidence type="ECO:0000313" key="3">
    <source>
        <dbReference type="Proteomes" id="UP000198345"/>
    </source>
</evidence>
<dbReference type="EMBL" id="MUGW01000023">
    <property type="protein sequence ID" value="OXA91080.1"/>
    <property type="molecule type" value="Genomic_DNA"/>
</dbReference>
<sequence>MDFIQIILGRYLLEFLGALIRYIYINTINLIRFSSYTPFSKIWPLGSNTKKKDENSSLNHMIGVIFFGIIIFFLIIFMV</sequence>
<feature type="transmembrane region" description="Helical" evidence="1">
    <location>
        <begin position="6"/>
        <end position="24"/>
    </location>
</feature>
<accession>A0A226HCD0</accession>
<reference evidence="2 3" key="1">
    <citation type="submission" date="2016-11" db="EMBL/GenBank/DDBJ databases">
        <title>Whole genomes of Flavobacteriaceae.</title>
        <authorList>
            <person name="Stine C."/>
            <person name="Li C."/>
            <person name="Tadesse D."/>
        </authorList>
    </citation>
    <scope>NUCLEOTIDE SEQUENCE [LARGE SCALE GENOMIC DNA]</scope>
    <source>
        <strain evidence="2 3">DSM 18292</strain>
    </source>
</reference>
<name>A0A226HCD0_9FLAO</name>
<proteinExistence type="predicted"/>